<proteinExistence type="predicted"/>
<dbReference type="EMBL" id="PNRF01000004">
    <property type="protein sequence ID" value="PMR77759.1"/>
    <property type="molecule type" value="Genomic_DNA"/>
</dbReference>
<reference evidence="3 4" key="1">
    <citation type="submission" date="2018-01" db="EMBL/GenBank/DDBJ databases">
        <title>Halomonas endophytica sp. nov., isolated from storage liquid in the stems of Populus euphratica.</title>
        <authorList>
            <person name="Chen C."/>
        </authorList>
    </citation>
    <scope>NUCLEOTIDE SEQUENCE [LARGE SCALE GENOMIC DNA]</scope>
    <source>
        <strain evidence="3 4">MC28</strain>
    </source>
</reference>
<feature type="compositionally biased region" description="Acidic residues" evidence="1">
    <location>
        <begin position="60"/>
        <end position="118"/>
    </location>
</feature>
<sequence>MSHDKHSRFTSTGRLTALASAVALSLGTLALAGCGNDDDLPPVEQDPPATEQQGSPMQDATDDPGLDQDDTMGGDGAEEPIAPDEEPMPEAEQEPMMDQDADDQDPMMNDEEDEQGGM</sequence>
<comment type="caution">
    <text evidence="3">The sequence shown here is derived from an EMBL/GenBank/DDBJ whole genome shotgun (WGS) entry which is preliminary data.</text>
</comment>
<gene>
    <name evidence="3" type="ORF">C1H69_01370</name>
</gene>
<dbReference type="OrthoDB" id="6174526at2"/>
<feature type="signal peptide" evidence="2">
    <location>
        <begin position="1"/>
        <end position="32"/>
    </location>
</feature>
<dbReference type="AlphaFoldDB" id="A0A2N7UBE0"/>
<keyword evidence="2" id="KW-0732">Signal</keyword>
<evidence type="ECO:0000313" key="4">
    <source>
        <dbReference type="Proteomes" id="UP000235803"/>
    </source>
</evidence>
<protein>
    <submittedName>
        <fullName evidence="3">Uncharacterized protein</fullName>
    </submittedName>
</protein>
<evidence type="ECO:0000256" key="1">
    <source>
        <dbReference type="SAM" id="MobiDB-lite"/>
    </source>
</evidence>
<dbReference type="RefSeq" id="WP_102651632.1">
    <property type="nucleotide sequence ID" value="NZ_PNRF01000004.1"/>
</dbReference>
<evidence type="ECO:0000256" key="2">
    <source>
        <dbReference type="SAM" id="SignalP"/>
    </source>
</evidence>
<accession>A0A2N7UBE0</accession>
<dbReference type="PROSITE" id="PS51257">
    <property type="entry name" value="PROKAR_LIPOPROTEIN"/>
    <property type="match status" value="1"/>
</dbReference>
<keyword evidence="4" id="KW-1185">Reference proteome</keyword>
<organism evidence="3 4">
    <name type="scientific">Billgrantia endophytica</name>
    <dbReference type="NCBI Taxonomy" id="2033802"/>
    <lineage>
        <taxon>Bacteria</taxon>
        <taxon>Pseudomonadati</taxon>
        <taxon>Pseudomonadota</taxon>
        <taxon>Gammaproteobacteria</taxon>
        <taxon>Oceanospirillales</taxon>
        <taxon>Halomonadaceae</taxon>
        <taxon>Billgrantia</taxon>
    </lineage>
</organism>
<feature type="chain" id="PRO_5014976834" evidence="2">
    <location>
        <begin position="33"/>
        <end position="118"/>
    </location>
</feature>
<dbReference type="Proteomes" id="UP000235803">
    <property type="component" value="Unassembled WGS sequence"/>
</dbReference>
<name>A0A2N7UBE0_9GAMM</name>
<feature type="region of interest" description="Disordered" evidence="1">
    <location>
        <begin position="31"/>
        <end position="118"/>
    </location>
</feature>
<evidence type="ECO:0000313" key="3">
    <source>
        <dbReference type="EMBL" id="PMR77759.1"/>
    </source>
</evidence>